<dbReference type="Proteomes" id="UP001620409">
    <property type="component" value="Unassembled WGS sequence"/>
</dbReference>
<dbReference type="RefSeq" id="WP_380006677.1">
    <property type="nucleotide sequence ID" value="NZ_JADIKI010000023.1"/>
</dbReference>
<proteinExistence type="predicted"/>
<evidence type="ECO:0000313" key="1">
    <source>
        <dbReference type="EMBL" id="MFK2855153.1"/>
    </source>
</evidence>
<name>A0ABW8IJ01_9GAMM</name>
<sequence>MKIKHAHNIASSSHPMDIGAGVYIHPTVRTAIAALQAGDKLAWLTCFTAGAKLFDSGKRKSIFNFTRDNIGLMHFTDIERVDNDGRDVYGMLRLRDEETIHAYFKFRLDAAAMCSRLDIGPVDGDQPLSLLPYSLYLALLPDPGETLT</sequence>
<keyword evidence="2" id="KW-1185">Reference proteome</keyword>
<dbReference type="EMBL" id="JADIKI010000023">
    <property type="protein sequence ID" value="MFK2855153.1"/>
    <property type="molecule type" value="Genomic_DNA"/>
</dbReference>
<organism evidence="1 2">
    <name type="scientific">Dyella humi</name>
    <dbReference type="NCBI Taxonomy" id="1770547"/>
    <lineage>
        <taxon>Bacteria</taxon>
        <taxon>Pseudomonadati</taxon>
        <taxon>Pseudomonadota</taxon>
        <taxon>Gammaproteobacteria</taxon>
        <taxon>Lysobacterales</taxon>
        <taxon>Rhodanobacteraceae</taxon>
        <taxon>Dyella</taxon>
    </lineage>
</organism>
<gene>
    <name evidence="1" type="ORF">ISP18_11170</name>
</gene>
<comment type="caution">
    <text evidence="1">The sequence shown here is derived from an EMBL/GenBank/DDBJ whole genome shotgun (WGS) entry which is preliminary data.</text>
</comment>
<reference evidence="1 2" key="1">
    <citation type="submission" date="2020-10" db="EMBL/GenBank/DDBJ databases">
        <title>Phylogeny of dyella-like bacteria.</title>
        <authorList>
            <person name="Fu J."/>
        </authorList>
    </citation>
    <scope>NUCLEOTIDE SEQUENCE [LARGE SCALE GENOMIC DNA]</scope>
    <source>
        <strain evidence="1 2">DHG40</strain>
    </source>
</reference>
<protein>
    <submittedName>
        <fullName evidence="1">Uncharacterized protein</fullName>
    </submittedName>
</protein>
<evidence type="ECO:0000313" key="2">
    <source>
        <dbReference type="Proteomes" id="UP001620409"/>
    </source>
</evidence>
<accession>A0ABW8IJ01</accession>